<keyword evidence="2" id="KW-0805">Transcription regulation</keyword>
<dbReference type="InterPro" id="IPR005119">
    <property type="entry name" value="LysR_subst-bd"/>
</dbReference>
<keyword evidence="3" id="KW-0238">DNA-binding</keyword>
<name>A0ABW8Z9U7_9BURK</name>
<keyword evidence="7" id="KW-1185">Reference proteome</keyword>
<evidence type="ECO:0000313" key="6">
    <source>
        <dbReference type="EMBL" id="MFL9879909.1"/>
    </source>
</evidence>
<comment type="similarity">
    <text evidence="1">Belongs to the LysR transcriptional regulatory family.</text>
</comment>
<feature type="domain" description="HTH lysR-type" evidence="5">
    <location>
        <begin position="1"/>
        <end position="58"/>
    </location>
</feature>
<dbReference type="SUPFAM" id="SSF53850">
    <property type="entry name" value="Periplasmic binding protein-like II"/>
    <property type="match status" value="1"/>
</dbReference>
<evidence type="ECO:0000256" key="1">
    <source>
        <dbReference type="ARBA" id="ARBA00009437"/>
    </source>
</evidence>
<organism evidence="6 7">
    <name type="scientific">Herbaspirillum rhizosphaerae</name>
    <dbReference type="NCBI Taxonomy" id="346179"/>
    <lineage>
        <taxon>Bacteria</taxon>
        <taxon>Pseudomonadati</taxon>
        <taxon>Pseudomonadota</taxon>
        <taxon>Betaproteobacteria</taxon>
        <taxon>Burkholderiales</taxon>
        <taxon>Oxalobacteraceae</taxon>
        <taxon>Herbaspirillum</taxon>
    </lineage>
</organism>
<evidence type="ECO:0000256" key="2">
    <source>
        <dbReference type="ARBA" id="ARBA00023015"/>
    </source>
</evidence>
<sequence length="295" mass="32294">MELRHFRCFAAAAETLHFARAAEQLGISPPALTKQIQEIERLLDVRLFQRTKRSVHLTSAGEVFREEVIRTLHQAALAEEAARRAGRGEIGRIEIGYIASAAYSGLLQTEVARFRSAYPQVKLNLVEAPMDGLPVMVSNGGIDLAFIRPPVPCPPDVTFMTLIYDDFVAALPEDSPLAQKDTLLAADLATEQFILPEQASGTMEVARRGRFVPRTITNPGGLVAVITLVSLGQGVAIVPVSVMQRVHMPGVVYRKIEGKSIPGAIALASRRHEKSPVVRAFLKQLKSRQETQADK</sequence>
<dbReference type="PRINTS" id="PR00039">
    <property type="entry name" value="HTHLYSR"/>
</dbReference>
<dbReference type="Pfam" id="PF00126">
    <property type="entry name" value="HTH_1"/>
    <property type="match status" value="1"/>
</dbReference>
<proteinExistence type="inferred from homology"/>
<dbReference type="PANTHER" id="PTHR30346:SF0">
    <property type="entry name" value="HCA OPERON TRANSCRIPTIONAL ACTIVATOR HCAR"/>
    <property type="match status" value="1"/>
</dbReference>
<dbReference type="Gene3D" id="1.10.10.10">
    <property type="entry name" value="Winged helix-like DNA-binding domain superfamily/Winged helix DNA-binding domain"/>
    <property type="match status" value="1"/>
</dbReference>
<dbReference type="InterPro" id="IPR000847">
    <property type="entry name" value="LysR_HTH_N"/>
</dbReference>
<evidence type="ECO:0000259" key="5">
    <source>
        <dbReference type="PROSITE" id="PS50931"/>
    </source>
</evidence>
<dbReference type="Gene3D" id="3.40.190.10">
    <property type="entry name" value="Periplasmic binding protein-like II"/>
    <property type="match status" value="2"/>
</dbReference>
<dbReference type="SUPFAM" id="SSF46785">
    <property type="entry name" value="Winged helix' DNA-binding domain"/>
    <property type="match status" value="1"/>
</dbReference>
<evidence type="ECO:0000313" key="7">
    <source>
        <dbReference type="Proteomes" id="UP001629214"/>
    </source>
</evidence>
<accession>A0ABW8Z9U7</accession>
<dbReference type="RefSeq" id="WP_408168996.1">
    <property type="nucleotide sequence ID" value="NZ_JAQQFR010000010.1"/>
</dbReference>
<comment type="caution">
    <text evidence="6">The sequence shown here is derived from an EMBL/GenBank/DDBJ whole genome shotgun (WGS) entry which is preliminary data.</text>
</comment>
<dbReference type="CDD" id="cd08414">
    <property type="entry name" value="PBP2_LTTR_aromatics_like"/>
    <property type="match status" value="1"/>
</dbReference>
<dbReference type="EMBL" id="JAQQFR010000010">
    <property type="protein sequence ID" value="MFL9879909.1"/>
    <property type="molecule type" value="Genomic_DNA"/>
</dbReference>
<dbReference type="PANTHER" id="PTHR30346">
    <property type="entry name" value="TRANSCRIPTIONAL DUAL REGULATOR HCAR-RELATED"/>
    <property type="match status" value="1"/>
</dbReference>
<keyword evidence="4" id="KW-0804">Transcription</keyword>
<dbReference type="Pfam" id="PF03466">
    <property type="entry name" value="LysR_substrate"/>
    <property type="match status" value="1"/>
</dbReference>
<gene>
    <name evidence="6" type="ORF">PQR63_16030</name>
</gene>
<evidence type="ECO:0000256" key="3">
    <source>
        <dbReference type="ARBA" id="ARBA00023125"/>
    </source>
</evidence>
<dbReference type="InterPro" id="IPR036388">
    <property type="entry name" value="WH-like_DNA-bd_sf"/>
</dbReference>
<dbReference type="InterPro" id="IPR036390">
    <property type="entry name" value="WH_DNA-bd_sf"/>
</dbReference>
<dbReference type="PROSITE" id="PS50931">
    <property type="entry name" value="HTH_LYSR"/>
    <property type="match status" value="1"/>
</dbReference>
<dbReference type="Proteomes" id="UP001629214">
    <property type="component" value="Unassembled WGS sequence"/>
</dbReference>
<protein>
    <submittedName>
        <fullName evidence="6">LysR family transcriptional regulator</fullName>
    </submittedName>
</protein>
<reference evidence="6 7" key="1">
    <citation type="journal article" date="2024" name="Chem. Sci.">
        <title>Discovery of megapolipeptins by genome mining of a Burkholderiales bacteria collection.</title>
        <authorList>
            <person name="Paulo B.S."/>
            <person name="Recchia M.J.J."/>
            <person name="Lee S."/>
            <person name="Fergusson C.H."/>
            <person name="Romanowski S.B."/>
            <person name="Hernandez A."/>
            <person name="Krull N."/>
            <person name="Liu D.Y."/>
            <person name="Cavanagh H."/>
            <person name="Bos A."/>
            <person name="Gray C.A."/>
            <person name="Murphy B.T."/>
            <person name="Linington R.G."/>
            <person name="Eustaquio A.S."/>
        </authorList>
    </citation>
    <scope>NUCLEOTIDE SEQUENCE [LARGE SCALE GENOMIC DNA]</scope>
    <source>
        <strain evidence="6 7">RL21-008-BIB-B</strain>
    </source>
</reference>
<evidence type="ECO:0000256" key="4">
    <source>
        <dbReference type="ARBA" id="ARBA00023163"/>
    </source>
</evidence>